<dbReference type="PANTHER" id="PTHR33490:SF12">
    <property type="entry name" value="BLL5557 PROTEIN"/>
    <property type="match status" value="1"/>
</dbReference>
<dbReference type="InterPro" id="IPR002931">
    <property type="entry name" value="Transglutaminase-like"/>
</dbReference>
<dbReference type="Gene3D" id="2.60.40.2250">
    <property type="match status" value="1"/>
</dbReference>
<reference evidence="3 4" key="1">
    <citation type="submission" date="2017-11" db="EMBL/GenBank/DDBJ databases">
        <title>Taxonomic description and genome sequences of Spirosoma HA7 sp. nov., isolated from pollen microhabitat of Corylus avellana.</title>
        <authorList>
            <person name="Ambika Manirajan B."/>
            <person name="Suarez C."/>
            <person name="Ratering S."/>
            <person name="Geissler-Plaum R."/>
            <person name="Cardinale M."/>
            <person name="Sylvia S."/>
        </authorList>
    </citation>
    <scope>NUCLEOTIDE SEQUENCE [LARGE SCALE GENOMIC DNA]</scope>
    <source>
        <strain evidence="3 4">HA7</strain>
    </source>
</reference>
<proteinExistence type="predicted"/>
<evidence type="ECO:0000313" key="3">
    <source>
        <dbReference type="EMBL" id="AUD02216.1"/>
    </source>
</evidence>
<evidence type="ECO:0000259" key="2">
    <source>
        <dbReference type="SMART" id="SM00460"/>
    </source>
</evidence>
<keyword evidence="3" id="KW-0645">Protease</keyword>
<feature type="region of interest" description="Disordered" evidence="1">
    <location>
        <begin position="260"/>
        <end position="288"/>
    </location>
</feature>
<dbReference type="Gene3D" id="3.10.620.30">
    <property type="match status" value="1"/>
</dbReference>
<dbReference type="SMART" id="SM00460">
    <property type="entry name" value="TGc"/>
    <property type="match status" value="1"/>
</dbReference>
<dbReference type="KEGG" id="spir:CWM47_10510"/>
<dbReference type="GO" id="GO:0006508">
    <property type="term" value="P:proteolysis"/>
    <property type="evidence" value="ECO:0007669"/>
    <property type="project" value="UniProtKB-KW"/>
</dbReference>
<protein>
    <submittedName>
        <fullName evidence="3">Cysteine protease</fullName>
    </submittedName>
</protein>
<evidence type="ECO:0000256" key="1">
    <source>
        <dbReference type="SAM" id="MobiDB-lite"/>
    </source>
</evidence>
<dbReference type="EMBL" id="CP025096">
    <property type="protein sequence ID" value="AUD02216.1"/>
    <property type="molecule type" value="Genomic_DNA"/>
</dbReference>
<dbReference type="OrthoDB" id="9804872at2"/>
<dbReference type="Pfam" id="PF08379">
    <property type="entry name" value="Bact_transglu_N"/>
    <property type="match status" value="1"/>
</dbReference>
<name>A0A2K8YX68_9BACT</name>
<feature type="compositionally biased region" description="Polar residues" evidence="1">
    <location>
        <begin position="275"/>
        <end position="288"/>
    </location>
</feature>
<dbReference type="SUPFAM" id="SSF54001">
    <property type="entry name" value="Cysteine proteinases"/>
    <property type="match status" value="1"/>
</dbReference>
<gene>
    <name evidence="3" type="ORF">CWM47_10510</name>
</gene>
<evidence type="ECO:0000313" key="4">
    <source>
        <dbReference type="Proteomes" id="UP000232883"/>
    </source>
</evidence>
<keyword evidence="3" id="KW-0378">Hydrolase</keyword>
<dbReference type="AlphaFoldDB" id="A0A2K8YX68"/>
<keyword evidence="4" id="KW-1185">Reference proteome</keyword>
<accession>A0A2K8YX68</accession>
<dbReference type="InterPro" id="IPR013589">
    <property type="entry name" value="Bac_transglu_N"/>
</dbReference>
<feature type="domain" description="Transglutaminase-like" evidence="2">
    <location>
        <begin position="159"/>
        <end position="219"/>
    </location>
</feature>
<organism evidence="3 4">
    <name type="scientific">Spirosoma pollinicola</name>
    <dbReference type="NCBI Taxonomy" id="2057025"/>
    <lineage>
        <taxon>Bacteria</taxon>
        <taxon>Pseudomonadati</taxon>
        <taxon>Bacteroidota</taxon>
        <taxon>Cytophagia</taxon>
        <taxon>Cytophagales</taxon>
        <taxon>Cytophagaceae</taxon>
        <taxon>Spirosoma</taxon>
    </lineage>
</organism>
<dbReference type="PANTHER" id="PTHR33490">
    <property type="entry name" value="BLR5614 PROTEIN-RELATED"/>
    <property type="match status" value="1"/>
</dbReference>
<dbReference type="InterPro" id="IPR038765">
    <property type="entry name" value="Papain-like_cys_pep_sf"/>
</dbReference>
<sequence length="288" mass="31878">MQLNAGCELSFFAETPTPLILMLRPRSGAGQWIIREEYQITPPVNVTEFTDMYGNLCQRVVALEGPFSIHFSATVQTADLIDTAPGAPYTPVEELPDDVLHYTLPSRYCQSDQLGQLAAQITENTEPGYDQAEAIRKWIQENVTYQYGTSDASTSAVDTAASRIGVCRDFTHLGISLCRALNIPARMVVGYLYKLDPMDLHAWFEAYVDGRWFTFDATQAKPLGNRITVAYGRDAADVAFTTQFGSMTLNEMKVWVDDAQNSQNESEKKADEAPTLTNSAGSTNQTTN</sequence>
<dbReference type="RefSeq" id="WP_100987934.1">
    <property type="nucleotide sequence ID" value="NZ_CP025096.1"/>
</dbReference>
<dbReference type="GO" id="GO:0008233">
    <property type="term" value="F:peptidase activity"/>
    <property type="evidence" value="ECO:0007669"/>
    <property type="project" value="UniProtKB-KW"/>
</dbReference>
<dbReference type="Pfam" id="PF01841">
    <property type="entry name" value="Transglut_core"/>
    <property type="match status" value="1"/>
</dbReference>
<dbReference type="Proteomes" id="UP000232883">
    <property type="component" value="Chromosome"/>
</dbReference>